<name>A0ACB9M6E1_9MYRT</name>
<organism evidence="1 2">
    <name type="scientific">Melastoma candidum</name>
    <dbReference type="NCBI Taxonomy" id="119954"/>
    <lineage>
        <taxon>Eukaryota</taxon>
        <taxon>Viridiplantae</taxon>
        <taxon>Streptophyta</taxon>
        <taxon>Embryophyta</taxon>
        <taxon>Tracheophyta</taxon>
        <taxon>Spermatophyta</taxon>
        <taxon>Magnoliopsida</taxon>
        <taxon>eudicotyledons</taxon>
        <taxon>Gunneridae</taxon>
        <taxon>Pentapetalae</taxon>
        <taxon>rosids</taxon>
        <taxon>malvids</taxon>
        <taxon>Myrtales</taxon>
        <taxon>Melastomataceae</taxon>
        <taxon>Melastomatoideae</taxon>
        <taxon>Melastomateae</taxon>
        <taxon>Melastoma</taxon>
    </lineage>
</organism>
<evidence type="ECO:0000313" key="2">
    <source>
        <dbReference type="Proteomes" id="UP001057402"/>
    </source>
</evidence>
<comment type="caution">
    <text evidence="1">The sequence shown here is derived from an EMBL/GenBank/DDBJ whole genome shotgun (WGS) entry which is preliminary data.</text>
</comment>
<dbReference type="Proteomes" id="UP001057402">
    <property type="component" value="Chromosome 10"/>
</dbReference>
<reference evidence="2" key="1">
    <citation type="journal article" date="2023" name="Front. Plant Sci.">
        <title>Chromosomal-level genome assembly of Melastoma candidum provides insights into trichome evolution.</title>
        <authorList>
            <person name="Zhong Y."/>
            <person name="Wu W."/>
            <person name="Sun C."/>
            <person name="Zou P."/>
            <person name="Liu Y."/>
            <person name="Dai S."/>
            <person name="Zhou R."/>
        </authorList>
    </citation>
    <scope>NUCLEOTIDE SEQUENCE [LARGE SCALE GENOMIC DNA]</scope>
</reference>
<keyword evidence="2" id="KW-1185">Reference proteome</keyword>
<dbReference type="EMBL" id="CM042889">
    <property type="protein sequence ID" value="KAI4319563.1"/>
    <property type="molecule type" value="Genomic_DNA"/>
</dbReference>
<evidence type="ECO:0000313" key="1">
    <source>
        <dbReference type="EMBL" id="KAI4319563.1"/>
    </source>
</evidence>
<accession>A0ACB9M6E1</accession>
<gene>
    <name evidence="1" type="ORF">MLD38_033148</name>
</gene>
<protein>
    <submittedName>
        <fullName evidence="1">Uncharacterized protein</fullName>
    </submittedName>
</protein>
<proteinExistence type="predicted"/>
<sequence>MGTDKARPESQVNKLHGQFRAPKDEPQCTTNHDHHSKPELIEKENQSLKCRILYVVEEIEIRVLERNLSTQAAKSASKQYSESMKKMTRLESEGCRLRAVSTEKSPWEYDGQKLVGSSGEVDMIVTFWKWKDLLE</sequence>